<evidence type="ECO:0000256" key="3">
    <source>
        <dbReference type="SAM" id="Phobius"/>
    </source>
</evidence>
<dbReference type="SUPFAM" id="SSF52833">
    <property type="entry name" value="Thioredoxin-like"/>
    <property type="match status" value="1"/>
</dbReference>
<protein>
    <recommendedName>
        <fullName evidence="6">Anterior gradient 1</fullName>
    </recommendedName>
</protein>
<dbReference type="Pfam" id="PF13899">
    <property type="entry name" value="Thioredoxin_7"/>
    <property type="match status" value="1"/>
</dbReference>
<dbReference type="AlphaFoldDB" id="A0AA88TRW3"/>
<comment type="caution">
    <text evidence="4">The sequence shown here is derived from an EMBL/GenBank/DDBJ whole genome shotgun (WGS) entry which is preliminary data.</text>
</comment>
<organism evidence="4 5">
    <name type="scientific">Cirrhinus molitorella</name>
    <name type="common">mud carp</name>
    <dbReference type="NCBI Taxonomy" id="172907"/>
    <lineage>
        <taxon>Eukaryota</taxon>
        <taxon>Metazoa</taxon>
        <taxon>Chordata</taxon>
        <taxon>Craniata</taxon>
        <taxon>Vertebrata</taxon>
        <taxon>Euteleostomi</taxon>
        <taxon>Actinopterygii</taxon>
        <taxon>Neopterygii</taxon>
        <taxon>Teleostei</taxon>
        <taxon>Ostariophysi</taxon>
        <taxon>Cypriniformes</taxon>
        <taxon>Cyprinidae</taxon>
        <taxon>Labeoninae</taxon>
        <taxon>Labeonini</taxon>
        <taxon>Cirrhinus</taxon>
    </lineage>
</organism>
<dbReference type="CDD" id="cd02960">
    <property type="entry name" value="AGR"/>
    <property type="match status" value="1"/>
</dbReference>
<name>A0AA88TRW3_9TELE</name>
<keyword evidence="3" id="KW-1133">Transmembrane helix</keyword>
<dbReference type="InterPro" id="IPR051099">
    <property type="entry name" value="AGR/TXD"/>
</dbReference>
<keyword evidence="3" id="KW-0472">Membrane</keyword>
<dbReference type="Proteomes" id="UP001187343">
    <property type="component" value="Unassembled WGS sequence"/>
</dbReference>
<keyword evidence="1" id="KW-0732">Signal</keyword>
<gene>
    <name evidence="4" type="ORF">Q8A67_006534</name>
</gene>
<dbReference type="Gene3D" id="3.40.30.10">
    <property type="entry name" value="Glutaredoxin"/>
    <property type="match status" value="1"/>
</dbReference>
<keyword evidence="5" id="KW-1185">Reference proteome</keyword>
<dbReference type="GO" id="GO:0005783">
    <property type="term" value="C:endoplasmic reticulum"/>
    <property type="evidence" value="ECO:0007669"/>
    <property type="project" value="TreeGrafter"/>
</dbReference>
<accession>A0AA88TRW3</accession>
<evidence type="ECO:0000256" key="2">
    <source>
        <dbReference type="ARBA" id="ARBA00038124"/>
    </source>
</evidence>
<proteinExistence type="inferred from homology"/>
<dbReference type="InterPro" id="IPR036249">
    <property type="entry name" value="Thioredoxin-like_sf"/>
</dbReference>
<feature type="transmembrane region" description="Helical" evidence="3">
    <location>
        <begin position="35"/>
        <end position="52"/>
    </location>
</feature>
<dbReference type="PANTHER" id="PTHR15337">
    <property type="entry name" value="ANTERIOR GRADIENT PROTEIN-RELATED"/>
    <property type="match status" value="1"/>
</dbReference>
<sequence length="202" mass="23354">MCPSRCLAAVDLERGRLYLVHLFHSWGHITHTLNMQHWIVCILLLFLVFCDVSTQRKKKSVQTLSRGWGDDITWVQTYEEGLSKAVDSKKPLMIIHHLEDCPHSKALKKAFSEHQTIQRLAKSDFIMLNLVHETTDTNLAPDGFYVPRILFVDPTLTVRADIAGKYANRMYTYEPADMDFLAENMMKAKILLKNDHEDHDDL</sequence>
<keyword evidence="3" id="KW-0812">Transmembrane</keyword>
<evidence type="ECO:0000313" key="4">
    <source>
        <dbReference type="EMBL" id="KAK2904735.1"/>
    </source>
</evidence>
<evidence type="ECO:0000256" key="1">
    <source>
        <dbReference type="ARBA" id="ARBA00022729"/>
    </source>
</evidence>
<dbReference type="PANTHER" id="PTHR15337:SF5">
    <property type="entry name" value="ANTERIOR GRADIENT PROTEIN 3"/>
    <property type="match status" value="1"/>
</dbReference>
<dbReference type="EMBL" id="JAUYZG010000006">
    <property type="protein sequence ID" value="KAK2904735.1"/>
    <property type="molecule type" value="Genomic_DNA"/>
</dbReference>
<comment type="similarity">
    <text evidence="2">Belongs to the AGR family.</text>
</comment>
<reference evidence="4" key="1">
    <citation type="submission" date="2023-08" db="EMBL/GenBank/DDBJ databases">
        <title>Chromosome-level Genome Assembly of mud carp (Cirrhinus molitorella).</title>
        <authorList>
            <person name="Liu H."/>
        </authorList>
    </citation>
    <scope>NUCLEOTIDE SEQUENCE</scope>
    <source>
        <strain evidence="4">Prfri</strain>
        <tissue evidence="4">Muscle</tissue>
    </source>
</reference>
<evidence type="ECO:0008006" key="6">
    <source>
        <dbReference type="Google" id="ProtNLM"/>
    </source>
</evidence>
<evidence type="ECO:0000313" key="5">
    <source>
        <dbReference type="Proteomes" id="UP001187343"/>
    </source>
</evidence>
<dbReference type="FunFam" id="3.40.30.10:FF:000036">
    <property type="entry name" value="anterior gradient protein 2 homolog"/>
    <property type="match status" value="1"/>
</dbReference>